<keyword evidence="2 9" id="KW-0813">Transport</keyword>
<dbReference type="STRING" id="133381.A0A2T9ZDU8"/>
<dbReference type="GO" id="GO:0055085">
    <property type="term" value="P:transmembrane transport"/>
    <property type="evidence" value="ECO:0007669"/>
    <property type="project" value="InterPro"/>
</dbReference>
<evidence type="ECO:0000256" key="2">
    <source>
        <dbReference type="ARBA" id="ARBA00022448"/>
    </source>
</evidence>
<organism evidence="10 11">
    <name type="scientific">Smittium megazygosporum</name>
    <dbReference type="NCBI Taxonomy" id="133381"/>
    <lineage>
        <taxon>Eukaryota</taxon>
        <taxon>Fungi</taxon>
        <taxon>Fungi incertae sedis</taxon>
        <taxon>Zoopagomycota</taxon>
        <taxon>Kickxellomycotina</taxon>
        <taxon>Harpellomycetes</taxon>
        <taxon>Harpellales</taxon>
        <taxon>Legeriomycetaceae</taxon>
        <taxon>Smittium</taxon>
    </lineage>
</organism>
<evidence type="ECO:0000256" key="4">
    <source>
        <dbReference type="ARBA" id="ARBA00022737"/>
    </source>
</evidence>
<comment type="similarity">
    <text evidence="9">Belongs to the mitochondrial carrier (TC 2.A.29) family.</text>
</comment>
<dbReference type="GO" id="GO:0031966">
    <property type="term" value="C:mitochondrial membrane"/>
    <property type="evidence" value="ECO:0007669"/>
    <property type="project" value="UniProtKB-SubCell"/>
</dbReference>
<dbReference type="AlphaFoldDB" id="A0A2T9ZDU8"/>
<evidence type="ECO:0000256" key="9">
    <source>
        <dbReference type="RuleBase" id="RU000488"/>
    </source>
</evidence>
<evidence type="ECO:0000256" key="3">
    <source>
        <dbReference type="ARBA" id="ARBA00022692"/>
    </source>
</evidence>
<keyword evidence="11" id="KW-1185">Reference proteome</keyword>
<dbReference type="InterPro" id="IPR023395">
    <property type="entry name" value="MCP_dom_sf"/>
</dbReference>
<keyword evidence="6" id="KW-0496">Mitochondrion</keyword>
<dbReference type="Proteomes" id="UP000245609">
    <property type="component" value="Unassembled WGS sequence"/>
</dbReference>
<comment type="subcellular location">
    <subcellularLocation>
        <location evidence="1">Mitochondrion membrane</location>
        <topology evidence="1">Multi-pass membrane protein</topology>
    </subcellularLocation>
</comment>
<dbReference type="Gene3D" id="1.50.40.10">
    <property type="entry name" value="Mitochondrial carrier domain"/>
    <property type="match status" value="1"/>
</dbReference>
<dbReference type="EMBL" id="MBFS01000350">
    <property type="protein sequence ID" value="PVV02722.1"/>
    <property type="molecule type" value="Genomic_DNA"/>
</dbReference>
<evidence type="ECO:0000256" key="7">
    <source>
        <dbReference type="ARBA" id="ARBA00023136"/>
    </source>
</evidence>
<feature type="repeat" description="Solcar" evidence="8">
    <location>
        <begin position="105"/>
        <end position="192"/>
    </location>
</feature>
<gene>
    <name evidence="10" type="ORF">BB560_002812</name>
</gene>
<keyword evidence="4" id="KW-0677">Repeat</keyword>
<keyword evidence="3 8" id="KW-0812">Transmembrane</keyword>
<evidence type="ECO:0000313" key="11">
    <source>
        <dbReference type="Proteomes" id="UP000245609"/>
    </source>
</evidence>
<name>A0A2T9ZDU8_9FUNG</name>
<protein>
    <recommendedName>
        <fullName evidence="12">Mitochondrial thiamine pyrophosphate carrier 1</fullName>
    </recommendedName>
</protein>
<feature type="repeat" description="Solcar" evidence="8">
    <location>
        <begin position="204"/>
        <end position="300"/>
    </location>
</feature>
<dbReference type="PANTHER" id="PTHR24089">
    <property type="entry name" value="SOLUTE CARRIER FAMILY 25"/>
    <property type="match status" value="1"/>
</dbReference>
<evidence type="ECO:0000256" key="1">
    <source>
        <dbReference type="ARBA" id="ARBA00004225"/>
    </source>
</evidence>
<evidence type="ECO:0008006" key="12">
    <source>
        <dbReference type="Google" id="ProtNLM"/>
    </source>
</evidence>
<keyword evidence="5" id="KW-1133">Transmembrane helix</keyword>
<evidence type="ECO:0000256" key="5">
    <source>
        <dbReference type="ARBA" id="ARBA00022989"/>
    </source>
</evidence>
<feature type="repeat" description="Solcar" evidence="8">
    <location>
        <begin position="6"/>
        <end position="98"/>
    </location>
</feature>
<proteinExistence type="inferred from homology"/>
<reference evidence="10 11" key="1">
    <citation type="journal article" date="2018" name="MBio">
        <title>Comparative Genomics Reveals the Core Gene Toolbox for the Fungus-Insect Symbiosis.</title>
        <authorList>
            <person name="Wang Y."/>
            <person name="Stata M."/>
            <person name="Wang W."/>
            <person name="Stajich J.E."/>
            <person name="White M.M."/>
            <person name="Moncalvo J.M."/>
        </authorList>
    </citation>
    <scope>NUCLEOTIDE SEQUENCE [LARGE SCALE GENOMIC DNA]</scope>
    <source>
        <strain evidence="10 11">SC-DP-2</strain>
    </source>
</reference>
<dbReference type="OrthoDB" id="18574at2759"/>
<keyword evidence="7 8" id="KW-0472">Membrane</keyword>
<dbReference type="PRINTS" id="PR00926">
    <property type="entry name" value="MITOCARRIER"/>
</dbReference>
<sequence>MPQRELTSLEKLFCGGFAGLFSRIVISPFDVVKIDLQLQQSLKLSSSLSKKYGILSSIKKIYSTDGFKGFYKGNISALFLYVSYSSTQFYMFSQSQNFLNKYSLYKKTSTFLAGSIAGLSATVVTYPFDLLRTRFAAQSSNNKAYFSYPRAVISIYKHEGVLGFYKGLGSATFQIVPYMGIVFLSFEAIHSFLLKLDNKNSVLSNVVNTSFAGASAGVIGKFCVYPLDLIRKRTQVQGPSLYKFVEKDFQPYSNKTFTMFKKTFANEGVYGLYKGLSPSLIKASVSSASAFLAYNLSQNFFLKYF</sequence>
<dbReference type="InterPro" id="IPR002067">
    <property type="entry name" value="MCP"/>
</dbReference>
<dbReference type="Pfam" id="PF00153">
    <property type="entry name" value="Mito_carr"/>
    <property type="match status" value="3"/>
</dbReference>
<evidence type="ECO:0000313" key="10">
    <source>
        <dbReference type="EMBL" id="PVV02722.1"/>
    </source>
</evidence>
<dbReference type="PROSITE" id="PS50920">
    <property type="entry name" value="SOLCAR"/>
    <property type="match status" value="3"/>
</dbReference>
<evidence type="ECO:0000256" key="8">
    <source>
        <dbReference type="PROSITE-ProRule" id="PRU00282"/>
    </source>
</evidence>
<evidence type="ECO:0000256" key="6">
    <source>
        <dbReference type="ARBA" id="ARBA00023128"/>
    </source>
</evidence>
<dbReference type="InterPro" id="IPR018108">
    <property type="entry name" value="MCP_transmembrane"/>
</dbReference>
<dbReference type="SUPFAM" id="SSF103506">
    <property type="entry name" value="Mitochondrial carrier"/>
    <property type="match status" value="1"/>
</dbReference>
<accession>A0A2T9ZDU8</accession>
<comment type="caution">
    <text evidence="10">The sequence shown here is derived from an EMBL/GenBank/DDBJ whole genome shotgun (WGS) entry which is preliminary data.</text>
</comment>